<dbReference type="InterPro" id="IPR013785">
    <property type="entry name" value="Aldolase_TIM"/>
</dbReference>
<evidence type="ECO:0000313" key="5">
    <source>
        <dbReference type="EMBL" id="CCO44455.1"/>
    </source>
</evidence>
<dbReference type="PIRSF" id="PIRSF001365">
    <property type="entry name" value="DHDPS"/>
    <property type="match status" value="1"/>
</dbReference>
<dbReference type="Proteomes" id="UP000018211">
    <property type="component" value="Unassembled WGS sequence"/>
</dbReference>
<dbReference type="EMBL" id="CAOF01000016">
    <property type="protein sequence ID" value="CCO44455.1"/>
    <property type="molecule type" value="Genomic_DNA"/>
</dbReference>
<dbReference type="SMART" id="SM01130">
    <property type="entry name" value="DHDPS"/>
    <property type="match status" value="1"/>
</dbReference>
<dbReference type="PANTHER" id="PTHR12128:SF66">
    <property type="entry name" value="4-HYDROXY-2-OXOGLUTARATE ALDOLASE, MITOCHONDRIAL"/>
    <property type="match status" value="1"/>
</dbReference>
<feature type="binding site" evidence="4">
    <location>
        <position position="216"/>
    </location>
    <ligand>
        <name>pyruvate</name>
        <dbReference type="ChEBI" id="CHEBI:15361"/>
    </ligand>
</feature>
<evidence type="ECO:0000313" key="6">
    <source>
        <dbReference type="Proteomes" id="UP000018211"/>
    </source>
</evidence>
<dbReference type="InterPro" id="IPR002220">
    <property type="entry name" value="DapA-like"/>
</dbReference>
<accession>A0AAV2VJ91</accession>
<keyword evidence="2 3" id="KW-0456">Lyase</keyword>
<evidence type="ECO:0000256" key="1">
    <source>
        <dbReference type="ARBA" id="ARBA00007592"/>
    </source>
</evidence>
<dbReference type="Gene3D" id="3.20.20.70">
    <property type="entry name" value="Aldolase class I"/>
    <property type="match status" value="1"/>
</dbReference>
<protein>
    <submittedName>
        <fullName evidence="5">Dihydrodipicolinate synthetase</fullName>
        <ecNumber evidence="5">4.2.1.52</ecNumber>
    </submittedName>
</protein>
<dbReference type="SUPFAM" id="SSF51569">
    <property type="entry name" value="Aldolase"/>
    <property type="match status" value="1"/>
</dbReference>
<reference evidence="5 6" key="1">
    <citation type="journal article" date="2013" name="ISME J.">
        <title>Comparative genomics of pathogenic lineages of Vibrio nigripulchritudo identifies virulence-associated traits.</title>
        <authorList>
            <person name="Goudenege D."/>
            <person name="Labreuche Y."/>
            <person name="Krin E."/>
            <person name="Ansquer D."/>
            <person name="Mangenot S."/>
            <person name="Calteau A."/>
            <person name="Medigue C."/>
            <person name="Mazel D."/>
            <person name="Polz M.F."/>
            <person name="Le Roux F."/>
        </authorList>
    </citation>
    <scope>NUCLEOTIDE SEQUENCE [LARGE SCALE GENOMIC DNA]</scope>
    <source>
        <strain evidence="5 6">SOn1</strain>
    </source>
</reference>
<dbReference type="EC" id="4.2.1.52" evidence="5"/>
<dbReference type="RefSeq" id="WP_022610295.1">
    <property type="nucleotide sequence ID" value="NZ_LK391965.1"/>
</dbReference>
<dbReference type="PRINTS" id="PR00146">
    <property type="entry name" value="DHPICSNTHASE"/>
</dbReference>
<name>A0AAV2VJ91_9VIBR</name>
<evidence type="ECO:0000256" key="4">
    <source>
        <dbReference type="PIRSR" id="PIRSR001365-2"/>
    </source>
</evidence>
<comment type="caution">
    <text evidence="5">The sequence shown here is derived from an EMBL/GenBank/DDBJ whole genome shotgun (WGS) entry which is preliminary data.</text>
</comment>
<sequence length="305" mass="34558">MNKVIPRFGTNDIVGVNPVLAMPFTQNGDVDYESFDRLVKHLIQTGCHGMTLFGIASEFYKLSFPEKEELALRFLKNTEHSNVYRCLSVTDHATEVAVQTAQHYQSLGADVLMLLPPYFLNPQTWQIEEHIEAVLSSVSIPVLIQYAPTETGVPIPPEKMAAWGKKYPNAMFKVECNPPVEYGQTLLSMLPDATLLNGYAGLYMLDMMSIGGKGVMPGSSFAEVYVDIYNHWQSGQHQAAKDKHQQLLTFIEVWMSNCEYLIDIEKKILAKRNVIQSDYCRKPGYPTTEKDNQQIEEFFQLFGLE</sequence>
<evidence type="ECO:0000256" key="2">
    <source>
        <dbReference type="ARBA" id="ARBA00023239"/>
    </source>
</evidence>
<comment type="similarity">
    <text evidence="1 3">Belongs to the DapA family.</text>
</comment>
<dbReference type="AlphaFoldDB" id="A0AAV2VJ91"/>
<dbReference type="GO" id="GO:0008840">
    <property type="term" value="F:4-hydroxy-tetrahydrodipicolinate synthase activity"/>
    <property type="evidence" value="ECO:0007669"/>
    <property type="project" value="TreeGrafter"/>
</dbReference>
<dbReference type="PANTHER" id="PTHR12128">
    <property type="entry name" value="DIHYDRODIPICOLINATE SYNTHASE"/>
    <property type="match status" value="1"/>
</dbReference>
<dbReference type="CDD" id="cd00408">
    <property type="entry name" value="DHDPS-like"/>
    <property type="match status" value="1"/>
</dbReference>
<organism evidence="5 6">
    <name type="scientific">Vibrio nigripulchritudo SOn1</name>
    <dbReference type="NCBI Taxonomy" id="1238450"/>
    <lineage>
        <taxon>Bacteria</taxon>
        <taxon>Pseudomonadati</taxon>
        <taxon>Pseudomonadota</taxon>
        <taxon>Gammaproteobacteria</taxon>
        <taxon>Vibrionales</taxon>
        <taxon>Vibrionaceae</taxon>
        <taxon>Vibrio</taxon>
    </lineage>
</organism>
<evidence type="ECO:0000256" key="3">
    <source>
        <dbReference type="PIRNR" id="PIRNR001365"/>
    </source>
</evidence>
<gene>
    <name evidence="5" type="ORF">VIBNISOn1_1120004</name>
</gene>
<dbReference type="GO" id="GO:0005829">
    <property type="term" value="C:cytosol"/>
    <property type="evidence" value="ECO:0007669"/>
    <property type="project" value="TreeGrafter"/>
</dbReference>
<dbReference type="Pfam" id="PF00701">
    <property type="entry name" value="DHDPS"/>
    <property type="match status" value="1"/>
</dbReference>
<proteinExistence type="inferred from homology"/>